<dbReference type="Proteomes" id="UP000183404">
    <property type="component" value="Unassembled WGS sequence"/>
</dbReference>
<protein>
    <submittedName>
        <fullName evidence="2">Two-component signal transduction system YycFG, regulatory protein YycH</fullName>
    </submittedName>
</protein>
<dbReference type="Gene3D" id="3.30.310.160">
    <property type="entry name" value="YycH protein, domain 2"/>
    <property type="match status" value="1"/>
</dbReference>
<sequence length="429" mass="50288">MREKIKSLLLFFLVLTSVYLTYKLWISFPQNELSFINKKSTNTKVDIFRIIRPEYTFVGLQGKVYLVSDGNLSFSLWKKTTDFISSNKEEKINVVDENSWENAQKGTFMWFLMGKSANGDLLKDIFSNRDSWSRKINSNVYVKEIIVNIDKNQIFVKDAANKKFYSFNYSEMEDLKNIIKNFPKDEVSVCESVYEEGNAYFEKNVYIPSLTFSIKKIYSKETNFESDPHFLEKFFTNISVVRKITENNGCTVYTDGLKSLRLYQNGYIEFYDTVSEASPTDKIFALRKSVVFLEEIGIKVDDIYLMDFKEEKGEYTFYFNYIFDYPLRILQKEMLDFPIEINISNGNIKYARVLYLDLMSNGSYLISHAKLKQPLAMGLKEINWREPLSDLKIGYAYYEGQFIPVWIGESNNKVFFINIFNGKLIYNGV</sequence>
<feature type="domain" description="Regulatory protein YycH" evidence="1">
    <location>
        <begin position="3"/>
        <end position="398"/>
    </location>
</feature>
<proteinExistence type="predicted"/>
<gene>
    <name evidence="2" type="ORF">SAMN04244560_00667</name>
</gene>
<dbReference type="Pfam" id="PF07435">
    <property type="entry name" value="YycH"/>
    <property type="match status" value="1"/>
</dbReference>
<dbReference type="AlphaFoldDB" id="A0A1I2B0V5"/>
<dbReference type="InterPro" id="IPR009996">
    <property type="entry name" value="YycH"/>
</dbReference>
<evidence type="ECO:0000259" key="1">
    <source>
        <dbReference type="Pfam" id="PF07435"/>
    </source>
</evidence>
<name>A0A1I2B0V5_THETY</name>
<dbReference type="InterPro" id="IPR042274">
    <property type="entry name" value="YycH/YycI_2"/>
</dbReference>
<organism evidence="2 3">
    <name type="scientific">Thermoanaerobacter thermohydrosulfuricus</name>
    <name type="common">Clostridium thermohydrosulfuricum</name>
    <dbReference type="NCBI Taxonomy" id="1516"/>
    <lineage>
        <taxon>Bacteria</taxon>
        <taxon>Bacillati</taxon>
        <taxon>Bacillota</taxon>
        <taxon>Clostridia</taxon>
        <taxon>Thermoanaerobacterales</taxon>
        <taxon>Thermoanaerobacteraceae</taxon>
        <taxon>Thermoanaerobacter</taxon>
    </lineage>
</organism>
<evidence type="ECO:0000313" key="2">
    <source>
        <dbReference type="EMBL" id="SDF38553.1"/>
    </source>
</evidence>
<accession>A0A1I2B0V5</accession>
<dbReference type="RefSeq" id="WP_004399612.1">
    <property type="nucleotide sequence ID" value="NZ_FNBS01000011.1"/>
</dbReference>
<dbReference type="EMBL" id="FNBS01000011">
    <property type="protein sequence ID" value="SDF38553.1"/>
    <property type="molecule type" value="Genomic_DNA"/>
</dbReference>
<evidence type="ECO:0000313" key="3">
    <source>
        <dbReference type="Proteomes" id="UP000183404"/>
    </source>
</evidence>
<reference evidence="2 3" key="1">
    <citation type="submission" date="2016-10" db="EMBL/GenBank/DDBJ databases">
        <authorList>
            <person name="de Groot N.N."/>
        </authorList>
    </citation>
    <scope>NUCLEOTIDE SEQUENCE [LARGE SCALE GENOMIC DNA]</scope>
    <source>
        <strain evidence="2 3">DSM 569</strain>
    </source>
</reference>